<dbReference type="Proteomes" id="UP001066276">
    <property type="component" value="Chromosome 5"/>
</dbReference>
<name>A0AAV7RKM2_PLEWA</name>
<protein>
    <submittedName>
        <fullName evidence="1">Uncharacterized protein</fullName>
    </submittedName>
</protein>
<evidence type="ECO:0000313" key="2">
    <source>
        <dbReference type="Proteomes" id="UP001066276"/>
    </source>
</evidence>
<reference evidence="1" key="1">
    <citation type="journal article" date="2022" name="bioRxiv">
        <title>Sequencing and chromosome-scale assembly of the giantPleurodeles waltlgenome.</title>
        <authorList>
            <person name="Brown T."/>
            <person name="Elewa A."/>
            <person name="Iarovenko S."/>
            <person name="Subramanian E."/>
            <person name="Araus A.J."/>
            <person name="Petzold A."/>
            <person name="Susuki M."/>
            <person name="Suzuki K.-i.T."/>
            <person name="Hayashi T."/>
            <person name="Toyoda A."/>
            <person name="Oliveira C."/>
            <person name="Osipova E."/>
            <person name="Leigh N.D."/>
            <person name="Simon A."/>
            <person name="Yun M.H."/>
        </authorList>
    </citation>
    <scope>NUCLEOTIDE SEQUENCE</scope>
    <source>
        <strain evidence="1">20211129_DDA</strain>
        <tissue evidence="1">Liver</tissue>
    </source>
</reference>
<gene>
    <name evidence="1" type="ORF">NDU88_004948</name>
</gene>
<dbReference type="EMBL" id="JANPWB010000009">
    <property type="protein sequence ID" value="KAJ1152171.1"/>
    <property type="molecule type" value="Genomic_DNA"/>
</dbReference>
<dbReference type="AlphaFoldDB" id="A0AAV7RKM2"/>
<accession>A0AAV7RKM2</accession>
<evidence type="ECO:0000313" key="1">
    <source>
        <dbReference type="EMBL" id="KAJ1152171.1"/>
    </source>
</evidence>
<keyword evidence="2" id="KW-1185">Reference proteome</keyword>
<sequence>MLWGNLTGVAMMSQGCRRCNGIGSSWTLDLRHFGVSEVGLDQRLQQREAYMVVGLLRDLRPRGRWRRDSGVAASAHRIDKSVTLREVNGLGASGVTILGRGVLCEVAWHCLALLD</sequence>
<proteinExistence type="predicted"/>
<comment type="caution">
    <text evidence="1">The sequence shown here is derived from an EMBL/GenBank/DDBJ whole genome shotgun (WGS) entry which is preliminary data.</text>
</comment>
<organism evidence="1 2">
    <name type="scientific">Pleurodeles waltl</name>
    <name type="common">Iberian ribbed newt</name>
    <dbReference type="NCBI Taxonomy" id="8319"/>
    <lineage>
        <taxon>Eukaryota</taxon>
        <taxon>Metazoa</taxon>
        <taxon>Chordata</taxon>
        <taxon>Craniata</taxon>
        <taxon>Vertebrata</taxon>
        <taxon>Euteleostomi</taxon>
        <taxon>Amphibia</taxon>
        <taxon>Batrachia</taxon>
        <taxon>Caudata</taxon>
        <taxon>Salamandroidea</taxon>
        <taxon>Salamandridae</taxon>
        <taxon>Pleurodelinae</taxon>
        <taxon>Pleurodeles</taxon>
    </lineage>
</organism>